<dbReference type="PANTHER" id="PTHR43029">
    <property type="entry name" value="AMMONIUM TRANSPORTER MEP2"/>
    <property type="match status" value="1"/>
</dbReference>
<comment type="caution">
    <text evidence="10">The sequence shown here is derived from an EMBL/GenBank/DDBJ whole genome shotgun (WGS) entry which is preliminary data.</text>
</comment>
<dbReference type="InterPro" id="IPR024041">
    <property type="entry name" value="NH4_transpt_AmtB-like_dom"/>
</dbReference>
<feature type="transmembrane region" description="Helical" evidence="8">
    <location>
        <begin position="228"/>
        <end position="249"/>
    </location>
</feature>
<dbReference type="Pfam" id="PF00909">
    <property type="entry name" value="Ammonium_transp"/>
    <property type="match status" value="1"/>
</dbReference>
<organism evidence="10">
    <name type="scientific">marine sediment metagenome</name>
    <dbReference type="NCBI Taxonomy" id="412755"/>
    <lineage>
        <taxon>unclassified sequences</taxon>
        <taxon>metagenomes</taxon>
        <taxon>ecological metagenomes</taxon>
    </lineage>
</organism>
<keyword evidence="6 8" id="KW-0472">Membrane</keyword>
<evidence type="ECO:0000256" key="2">
    <source>
        <dbReference type="ARBA" id="ARBA00005887"/>
    </source>
</evidence>
<feature type="transmembrane region" description="Helical" evidence="8">
    <location>
        <begin position="163"/>
        <end position="185"/>
    </location>
</feature>
<dbReference type="InterPro" id="IPR029020">
    <property type="entry name" value="Ammonium/urea_transptr"/>
</dbReference>
<dbReference type="AlphaFoldDB" id="A0A0F9JBS9"/>
<evidence type="ECO:0000256" key="1">
    <source>
        <dbReference type="ARBA" id="ARBA00004141"/>
    </source>
</evidence>
<evidence type="ECO:0000256" key="4">
    <source>
        <dbReference type="ARBA" id="ARBA00022692"/>
    </source>
</evidence>
<evidence type="ECO:0000313" key="10">
    <source>
        <dbReference type="EMBL" id="KKM67003.1"/>
    </source>
</evidence>
<feature type="transmembrane region" description="Helical" evidence="8">
    <location>
        <begin position="129"/>
        <end position="151"/>
    </location>
</feature>
<feature type="domain" description="Ammonium transporter AmtB-like" evidence="9">
    <location>
        <begin position="10"/>
        <end position="250"/>
    </location>
</feature>
<evidence type="ECO:0000259" key="9">
    <source>
        <dbReference type="Pfam" id="PF00909"/>
    </source>
</evidence>
<dbReference type="PROSITE" id="PS01219">
    <property type="entry name" value="AMMONIUM_TRANSP"/>
    <property type="match status" value="1"/>
</dbReference>
<name>A0A0F9JBS9_9ZZZZ</name>
<reference evidence="10" key="1">
    <citation type="journal article" date="2015" name="Nature">
        <title>Complex archaea that bridge the gap between prokaryotes and eukaryotes.</title>
        <authorList>
            <person name="Spang A."/>
            <person name="Saw J.H."/>
            <person name="Jorgensen S.L."/>
            <person name="Zaremba-Niedzwiedzka K."/>
            <person name="Martijn J."/>
            <person name="Lind A.E."/>
            <person name="van Eijk R."/>
            <person name="Schleper C."/>
            <person name="Guy L."/>
            <person name="Ettema T.J."/>
        </authorList>
    </citation>
    <scope>NUCLEOTIDE SEQUENCE</scope>
</reference>
<protein>
    <recommendedName>
        <fullName evidence="9">Ammonium transporter AmtB-like domain-containing protein</fullName>
    </recommendedName>
</protein>
<comment type="similarity">
    <text evidence="2">Belongs to the ammonia transporter channel (TC 1.A.11.2) family.</text>
</comment>
<feature type="transmembrane region" description="Helical" evidence="8">
    <location>
        <begin position="43"/>
        <end position="66"/>
    </location>
</feature>
<proteinExistence type="inferred from homology"/>
<accession>A0A0F9JBS9</accession>
<keyword evidence="5 8" id="KW-1133">Transmembrane helix</keyword>
<feature type="non-terminal residue" evidence="10">
    <location>
        <position position="250"/>
    </location>
</feature>
<gene>
    <name evidence="10" type="ORF">LCGC14_1475560</name>
</gene>
<evidence type="ECO:0000256" key="3">
    <source>
        <dbReference type="ARBA" id="ARBA00022448"/>
    </source>
</evidence>
<feature type="transmembrane region" description="Helical" evidence="8">
    <location>
        <begin position="97"/>
        <end position="117"/>
    </location>
</feature>
<evidence type="ECO:0000256" key="8">
    <source>
        <dbReference type="SAM" id="Phobius"/>
    </source>
</evidence>
<comment type="subcellular location">
    <subcellularLocation>
        <location evidence="1">Membrane</location>
        <topology evidence="1">Multi-pass membrane protein</topology>
    </subcellularLocation>
</comment>
<dbReference type="Gene3D" id="1.10.3430.10">
    <property type="entry name" value="Ammonium transporter AmtB like domains"/>
    <property type="match status" value="1"/>
</dbReference>
<dbReference type="GO" id="GO:0008519">
    <property type="term" value="F:ammonium channel activity"/>
    <property type="evidence" value="ECO:0007669"/>
    <property type="project" value="InterPro"/>
</dbReference>
<dbReference type="EMBL" id="LAZR01010426">
    <property type="protein sequence ID" value="KKM67003.1"/>
    <property type="molecule type" value="Genomic_DNA"/>
</dbReference>
<dbReference type="SUPFAM" id="SSF111352">
    <property type="entry name" value="Ammonium transporter"/>
    <property type="match status" value="1"/>
</dbReference>
<keyword evidence="3" id="KW-0813">Transport</keyword>
<keyword evidence="7" id="KW-0924">Ammonia transport</keyword>
<sequence>MQAINSGDTAFILISAALVMFMVPGLALFYAGMVRSKNVLSTLMHSFIAIGVVSILWVLIGFTLAFGPDKASLIGGLDYIGLNGISQLPLKEYADTIPGYAFVVFQGMFAVITPALISGAFAERIKFKAYLMFIAFWSVLVYAPIAHWVWGGGWIGNLGALDFAGGTVVHISSGIAALATALIIGKRKGFLKKSFHPHNLTLTMLGAGMLWFGWFGFNAGSALAADGIAALAFITTNLAAACAALSWTFM</sequence>
<feature type="transmembrane region" description="Helical" evidence="8">
    <location>
        <begin position="197"/>
        <end position="216"/>
    </location>
</feature>
<feature type="transmembrane region" description="Helical" evidence="8">
    <location>
        <begin position="12"/>
        <end position="31"/>
    </location>
</feature>
<evidence type="ECO:0000256" key="6">
    <source>
        <dbReference type="ARBA" id="ARBA00023136"/>
    </source>
</evidence>
<dbReference type="InterPro" id="IPR018047">
    <property type="entry name" value="Ammonium_transpt_CS"/>
</dbReference>
<dbReference type="InterPro" id="IPR001905">
    <property type="entry name" value="Ammonium_transpt"/>
</dbReference>
<evidence type="ECO:0000256" key="5">
    <source>
        <dbReference type="ARBA" id="ARBA00022989"/>
    </source>
</evidence>
<dbReference type="GO" id="GO:0005886">
    <property type="term" value="C:plasma membrane"/>
    <property type="evidence" value="ECO:0007669"/>
    <property type="project" value="TreeGrafter"/>
</dbReference>
<dbReference type="PANTHER" id="PTHR43029:SF10">
    <property type="entry name" value="AMMONIUM TRANSPORTER MEP2"/>
    <property type="match status" value="1"/>
</dbReference>
<evidence type="ECO:0000256" key="7">
    <source>
        <dbReference type="ARBA" id="ARBA00023177"/>
    </source>
</evidence>
<keyword evidence="4 8" id="KW-0812">Transmembrane</keyword>